<dbReference type="KEGG" id="aten:116291830"/>
<dbReference type="PANTHER" id="PTHR46013">
    <property type="entry name" value="VASCULAR CELL ADHESION MOLECULE 1"/>
    <property type="match status" value="1"/>
</dbReference>
<dbReference type="Pfam" id="PF13895">
    <property type="entry name" value="Ig_2"/>
    <property type="match status" value="1"/>
</dbReference>
<organism evidence="2 3">
    <name type="scientific">Actinia tenebrosa</name>
    <name type="common">Australian red waratah sea anemone</name>
    <dbReference type="NCBI Taxonomy" id="6105"/>
    <lineage>
        <taxon>Eukaryota</taxon>
        <taxon>Metazoa</taxon>
        <taxon>Cnidaria</taxon>
        <taxon>Anthozoa</taxon>
        <taxon>Hexacorallia</taxon>
        <taxon>Actiniaria</taxon>
        <taxon>Actiniidae</taxon>
        <taxon>Actinia</taxon>
    </lineage>
</organism>
<dbReference type="SMART" id="SM00409">
    <property type="entry name" value="IG"/>
    <property type="match status" value="2"/>
</dbReference>
<dbReference type="Pfam" id="PF13927">
    <property type="entry name" value="Ig_3"/>
    <property type="match status" value="1"/>
</dbReference>
<keyword evidence="2" id="KW-1185">Reference proteome</keyword>
<dbReference type="InterPro" id="IPR013783">
    <property type="entry name" value="Ig-like_fold"/>
</dbReference>
<dbReference type="PANTHER" id="PTHR46013:SF7">
    <property type="entry name" value="IG-LIKE DOMAIN-CONTAINING PROTEIN"/>
    <property type="match status" value="1"/>
</dbReference>
<evidence type="ECO:0000259" key="1">
    <source>
        <dbReference type="PROSITE" id="PS50835"/>
    </source>
</evidence>
<dbReference type="PROSITE" id="PS50835">
    <property type="entry name" value="IG_LIKE"/>
    <property type="match status" value="1"/>
</dbReference>
<evidence type="ECO:0000313" key="2">
    <source>
        <dbReference type="Proteomes" id="UP000515163"/>
    </source>
</evidence>
<reference evidence="3" key="1">
    <citation type="submission" date="2025-08" db="UniProtKB">
        <authorList>
            <consortium name="RefSeq"/>
        </authorList>
    </citation>
    <scope>IDENTIFICATION</scope>
    <source>
        <tissue evidence="3">Tentacle</tissue>
    </source>
</reference>
<dbReference type="SUPFAM" id="SSF48726">
    <property type="entry name" value="Immunoglobulin"/>
    <property type="match status" value="3"/>
</dbReference>
<dbReference type="OrthoDB" id="10039395at2759"/>
<dbReference type="RefSeq" id="XP_031554905.1">
    <property type="nucleotide sequence ID" value="XM_031699045.1"/>
</dbReference>
<evidence type="ECO:0000313" key="3">
    <source>
        <dbReference type="RefSeq" id="XP_031554905.1"/>
    </source>
</evidence>
<dbReference type="GeneID" id="116291830"/>
<gene>
    <name evidence="3" type="primary">LOC116291830</name>
</gene>
<dbReference type="Gene3D" id="2.60.40.10">
    <property type="entry name" value="Immunoglobulins"/>
    <property type="match status" value="2"/>
</dbReference>
<proteinExistence type="predicted"/>
<dbReference type="Proteomes" id="UP000515163">
    <property type="component" value="Unplaced"/>
</dbReference>
<dbReference type="InterPro" id="IPR007110">
    <property type="entry name" value="Ig-like_dom"/>
</dbReference>
<accession>A0A6P8HQE8</accession>
<dbReference type="AlphaFoldDB" id="A0A6P8HQE8"/>
<dbReference type="InParanoid" id="A0A6P8HQE8"/>
<feature type="domain" description="Ig-like" evidence="1">
    <location>
        <begin position="112"/>
        <end position="184"/>
    </location>
</feature>
<name>A0A6P8HQE8_ACTTE</name>
<protein>
    <submittedName>
        <fullName evidence="3">Uncharacterized protein LOC116291830</fullName>
    </submittedName>
</protein>
<dbReference type="InterPro" id="IPR036179">
    <property type="entry name" value="Ig-like_dom_sf"/>
</dbReference>
<dbReference type="InterPro" id="IPR003599">
    <property type="entry name" value="Ig_sub"/>
</dbReference>
<sequence length="275" mass="30399">MSLYLTSDKPKDTLLSPTKLDVCENKAIKLICTADAYPSVKNYSLYNGNIYLGSNSNGQSTTTARSLGWNKFCCVASNELGSGHCAFSDVYVLGNINTLCKINDENTSVAVVKEGDKVVLQCNVTGNESYYIYQWIKVKDSLSVRNDTRQLTFGSINRTDEGYYQVTLRDKLNCSSKTRSFNITVNYKPENTGIKITPDKKDFCEGESININCTSDANPAPVYFLYRNNVFNGSNRDGVFVVKLAENGNYTFTCVPNNRVGVGPDKSKSVTVKGK</sequence>